<evidence type="ECO:0000256" key="1">
    <source>
        <dbReference type="ARBA" id="ARBA00007257"/>
    </source>
</evidence>
<dbReference type="GO" id="GO:0016740">
    <property type="term" value="F:transferase activity"/>
    <property type="evidence" value="ECO:0007669"/>
    <property type="project" value="UniProtKB-KW"/>
</dbReference>
<dbReference type="InterPro" id="IPR013783">
    <property type="entry name" value="Ig-like_fold"/>
</dbReference>
<protein>
    <submittedName>
        <fullName evidence="4">Oligosaccharyl transferase STT3 subunit family</fullName>
    </submittedName>
</protein>
<dbReference type="InterPro" id="IPR008969">
    <property type="entry name" value="CarboxyPept-like_regulatory"/>
</dbReference>
<evidence type="ECO:0000313" key="4">
    <source>
        <dbReference type="EMBL" id="EQD43570.1"/>
    </source>
</evidence>
<reference evidence="4" key="1">
    <citation type="submission" date="2013-08" db="EMBL/GenBank/DDBJ databases">
        <authorList>
            <person name="Mendez C."/>
            <person name="Richter M."/>
            <person name="Ferrer M."/>
            <person name="Sanchez J."/>
        </authorList>
    </citation>
    <scope>NUCLEOTIDE SEQUENCE</scope>
</reference>
<reference evidence="4" key="2">
    <citation type="journal article" date="2014" name="ISME J.">
        <title>Microbial stratification in low pH oxic and suboxic macroscopic growths along an acid mine drainage.</title>
        <authorList>
            <person name="Mendez-Garcia C."/>
            <person name="Mesa V."/>
            <person name="Sprenger R.R."/>
            <person name="Richter M."/>
            <person name="Diez M.S."/>
            <person name="Solano J."/>
            <person name="Bargiela R."/>
            <person name="Golyshina O.V."/>
            <person name="Manteca A."/>
            <person name="Ramos J.L."/>
            <person name="Gallego J.R."/>
            <person name="Llorente I."/>
            <person name="Martins Dos Santos V.A."/>
            <person name="Jensen O.N."/>
            <person name="Pelaez A.I."/>
            <person name="Sanchez J."/>
            <person name="Ferrer M."/>
        </authorList>
    </citation>
    <scope>NUCLEOTIDE SEQUENCE</scope>
</reference>
<keyword evidence="2" id="KW-0964">Secreted</keyword>
<dbReference type="Gene3D" id="2.60.40.1120">
    <property type="entry name" value="Carboxypeptidase-like, regulatory domain"/>
    <property type="match status" value="1"/>
</dbReference>
<organism evidence="4">
    <name type="scientific">mine drainage metagenome</name>
    <dbReference type="NCBI Taxonomy" id="410659"/>
    <lineage>
        <taxon>unclassified sequences</taxon>
        <taxon>metagenomes</taxon>
        <taxon>ecological metagenomes</taxon>
    </lineage>
</organism>
<dbReference type="EMBL" id="AUZY01009065">
    <property type="protein sequence ID" value="EQD43570.1"/>
    <property type="molecule type" value="Genomic_DNA"/>
</dbReference>
<sequence length="1023" mass="104468">MMQHFQVVYQTAYYCPSKAAARASSTCFSAMNKPTATSLAHQTGGVADTSANSYFNGGGAMLEYYPGQTILGRVVLPNGQPVPGARVTIYDSWGIPHMTVTTGPDGSFSVVAPPGNDTLNVTTGSFDPYTQQDSLNLKTVPLDISNAVGLSLNSPPLPLTVRLGAGRVQGFVYWNSANNSTYIPTTDAVIPGAQVVLWGGNNTSRLSQVTDASGAFDLTHVPPGNYNMNILYDGRNYTETTRFVGNGSTVNATTGLQSASIHGTVLLNGLAPGIGSTVTLGNGSGVVATTVAGTSGSYSFSNLGPGNYTVRAVSATVSGYQSAGVPIDIQTPGQSIAQNLTEVAFQNVALQVVAAGLPVVHAAVRFTLLPTFANASASVIRLQEAAANNSTTLFTGANGVVRASLPVGNYSVYALTSMQGVSYSGFTSIYPASSGSQTTVYPPLTLARAVTIRGTVVQSGPITNTTRSLVELYNGQGGEVSTWVSPNGTSFSFLVPAGQYTAVAWQGSTRPASTLYTALRSYDTASGPTLTLAPVPTLRISFTVGQPGPGAATAVPAPRAAVTISAGAASVFTRATSDGQVIGYIASVLPAGTTYCVSATSFAFNASQVCGLSPTGLSELSNLPMNLTPVPVTLTVVGLPSGVPVHVNLTSESSTAVNRSFSGGPTFRFLAAPGVYGVGASARVGGLTVYLPPQTYTTTIAPGAQSVTLTLLVVPQVNSTGRLLLPAGLTPANVTVQLSSPLVNVTVNGTQFQNGFYAGPGNYSVLAVGRLNGTVYSTLGNVTVGSNGRIAATLNLTAGGATVSGALTTLRGGLVNATTTILFTAASGSTVRVPVSQGQYSTILPTPGIYEATVNATLQVPTANGTTAVVYTTAPGYQCVVSNDSSQCNLPLVGRALMVPVNLTLTTVGAPGPVAGTVHLVNLNDTALAPIVVSTSTGQSTVRLEPGVYSVYANGSSGGQPLASFQYESIFTSGASNLRISLQPAWVDQVSVVPPCPRAPPSRPLRSLFGMGWIGASSSLRSR</sequence>
<dbReference type="SUPFAM" id="SSF49464">
    <property type="entry name" value="Carboxypeptidase regulatory domain-like"/>
    <property type="match status" value="1"/>
</dbReference>
<keyword evidence="4" id="KW-0808">Transferase</keyword>
<evidence type="ECO:0000256" key="2">
    <source>
        <dbReference type="ARBA" id="ARBA00022525"/>
    </source>
</evidence>
<dbReference type="SUPFAM" id="SSF49478">
    <property type="entry name" value="Cna protein B-type domain"/>
    <property type="match status" value="2"/>
</dbReference>
<dbReference type="PANTHER" id="PTHR36108">
    <property type="entry name" value="COLOSSIN-B-RELATED"/>
    <property type="match status" value="1"/>
</dbReference>
<accession>T1AND2</accession>
<dbReference type="PANTHER" id="PTHR36108:SF13">
    <property type="entry name" value="COLOSSIN-B-RELATED"/>
    <property type="match status" value="1"/>
</dbReference>
<dbReference type="Pfam" id="PF13620">
    <property type="entry name" value="CarboxypepD_reg"/>
    <property type="match status" value="1"/>
</dbReference>
<evidence type="ECO:0000256" key="3">
    <source>
        <dbReference type="ARBA" id="ARBA00022729"/>
    </source>
</evidence>
<proteinExistence type="inferred from homology"/>
<keyword evidence="3" id="KW-0732">Signal</keyword>
<gene>
    <name evidence="4" type="ORF">B1B_13754</name>
</gene>
<comment type="caution">
    <text evidence="4">The sequence shown here is derived from an EMBL/GenBank/DDBJ whole genome shotgun (WGS) entry which is preliminary data.</text>
</comment>
<dbReference type="AlphaFoldDB" id="T1AND2"/>
<dbReference type="Gene3D" id="2.60.40.10">
    <property type="entry name" value="Immunoglobulins"/>
    <property type="match status" value="2"/>
</dbReference>
<comment type="similarity">
    <text evidence="1">Belongs to the serine-aspartate repeat-containing protein (SDr) family.</text>
</comment>
<name>T1AND2_9ZZZZ</name>